<gene>
    <name evidence="1" type="ORF">SAMN05421679_1128</name>
</gene>
<reference evidence="1 2" key="1">
    <citation type="submission" date="2017-05" db="EMBL/GenBank/DDBJ databases">
        <authorList>
            <person name="Varghese N."/>
            <person name="Submissions S."/>
        </authorList>
    </citation>
    <scope>NUCLEOTIDE SEQUENCE [LARGE SCALE GENOMIC DNA]</scope>
    <source>
        <strain evidence="1 2">DSM 18015</strain>
    </source>
</reference>
<evidence type="ECO:0000313" key="2">
    <source>
        <dbReference type="Proteomes" id="UP001158050"/>
    </source>
</evidence>
<proteinExistence type="predicted"/>
<organism evidence="1 2">
    <name type="scientific">Epilithonimonas pallida</name>
    <dbReference type="NCBI Taxonomy" id="373671"/>
    <lineage>
        <taxon>Bacteria</taxon>
        <taxon>Pseudomonadati</taxon>
        <taxon>Bacteroidota</taxon>
        <taxon>Flavobacteriia</taxon>
        <taxon>Flavobacteriales</taxon>
        <taxon>Weeksellaceae</taxon>
        <taxon>Chryseobacterium group</taxon>
        <taxon>Epilithonimonas</taxon>
    </lineage>
</organism>
<sequence>MINKFETTTDFPIKKIINDEVLIEYSNLREIVQGGPEIGNLTINGNKVSNEFFGGPYLYDKDYLYIPKYSKRFFNVGFLLCKINFKNLKINIISEQKNLFYLYKLEDGKIYYYEDVAKKKYDCIKINE</sequence>
<name>A0ABY1R924_9FLAO</name>
<dbReference type="RefSeq" id="WP_283418109.1">
    <property type="nucleotide sequence ID" value="NZ_FXUO01000012.1"/>
</dbReference>
<dbReference type="EMBL" id="FXUO01000012">
    <property type="protein sequence ID" value="SMP97250.1"/>
    <property type="molecule type" value="Genomic_DNA"/>
</dbReference>
<keyword evidence="2" id="KW-1185">Reference proteome</keyword>
<evidence type="ECO:0000313" key="1">
    <source>
        <dbReference type="EMBL" id="SMP97250.1"/>
    </source>
</evidence>
<dbReference type="Proteomes" id="UP001158050">
    <property type="component" value="Unassembled WGS sequence"/>
</dbReference>
<accession>A0ABY1R924</accession>
<protein>
    <submittedName>
        <fullName evidence="1">Uncharacterized protein</fullName>
    </submittedName>
</protein>
<comment type="caution">
    <text evidence="1">The sequence shown here is derived from an EMBL/GenBank/DDBJ whole genome shotgun (WGS) entry which is preliminary data.</text>
</comment>